<evidence type="ECO:0000313" key="8">
    <source>
        <dbReference type="Proteomes" id="UP000503011"/>
    </source>
</evidence>
<evidence type="ECO:0000256" key="6">
    <source>
        <dbReference type="ARBA" id="ARBA00038396"/>
    </source>
</evidence>
<dbReference type="Gene3D" id="3.50.50.60">
    <property type="entry name" value="FAD/NAD(P)-binding domain"/>
    <property type="match status" value="1"/>
</dbReference>
<reference evidence="7 8" key="1">
    <citation type="submission" date="2020-03" db="EMBL/GenBank/DDBJ databases">
        <title>Whole genome shotgun sequence of Phytohabitans suffuscus NBRC 105367.</title>
        <authorList>
            <person name="Komaki H."/>
            <person name="Tamura T."/>
        </authorList>
    </citation>
    <scope>NUCLEOTIDE SEQUENCE [LARGE SCALE GENOMIC DNA]</scope>
    <source>
        <strain evidence="7 8">NBRC 105367</strain>
    </source>
</reference>
<gene>
    <name evidence="7" type="primary">prnC</name>
    <name evidence="7" type="ORF">Psuf_005050</name>
</gene>
<dbReference type="Proteomes" id="UP000503011">
    <property type="component" value="Chromosome"/>
</dbReference>
<keyword evidence="8" id="KW-1185">Reference proteome</keyword>
<dbReference type="InterPro" id="IPR036188">
    <property type="entry name" value="FAD/NAD-bd_sf"/>
</dbReference>
<evidence type="ECO:0000313" key="7">
    <source>
        <dbReference type="EMBL" id="BCB83192.1"/>
    </source>
</evidence>
<dbReference type="GO" id="GO:0007218">
    <property type="term" value="P:neuropeptide signaling pathway"/>
    <property type="evidence" value="ECO:0007669"/>
    <property type="project" value="InterPro"/>
</dbReference>
<dbReference type="InterPro" id="IPR000874">
    <property type="entry name" value="Bombesin"/>
</dbReference>
<keyword evidence="2" id="KW-0964">Secreted</keyword>
<sequence length="564" mass="63472">MNDSDRHAPPATPGLRRSADHDVVILGAGIAGSILGAVLARNGADVLLIDAGTHPKFSIGESMIPYTLLTLQVIADRYGVPEVKTLSNFKACTRTINPSFGWKKHFGFLHHRPGEEPDWWEANQLNTPGFLHTTSHLFRQDTDAYMFHVAVRYGCKGKLAYRVRDVDVDADGVVVRGEDGTEVRAQYLVDASGFRSPLAEKFDLREKPSRFKHHSRSIFTHMINVKHTDEVLLHTGKQRPPVPWHHGTMHHLFDRGWFWVIPFNNNPYSLNPLCSVGLTMDNRRYPKPEGVSPGDEFKEFAARFPAVARQFEGARSVREWVGTGRLQYSSRASIGYRWCLMSHAAGFLDPLFSRGLSNTAEVINALAWRLLAALKDGNFSEERFAYVERLEQGLLDYNDKLVNSAFISFDTYPLWNAMFRIWAVGSFMGTFRVQRALAKLYATGEDTQLKALEDPPNVGLWWPDHDGYRKLFDSMVDTCEAFEQGLVSAEQSASTLFGQLKDADFVPPGIGFADEDRPFLRPSPAEMAKVMTWALRKAPSEQREMLIGAAKDVVRSAVKGRRLL</sequence>
<dbReference type="AlphaFoldDB" id="A0A6F8YAP9"/>
<keyword evidence="4" id="KW-0560">Oxidoreductase</keyword>
<comment type="subcellular location">
    <subcellularLocation>
        <location evidence="1">Secreted</location>
    </subcellularLocation>
</comment>
<dbReference type="SUPFAM" id="SSF51905">
    <property type="entry name" value="FAD/NAD(P)-binding domain"/>
    <property type="match status" value="1"/>
</dbReference>
<dbReference type="EMBL" id="AP022871">
    <property type="protein sequence ID" value="BCB83192.1"/>
    <property type="molecule type" value="Genomic_DNA"/>
</dbReference>
<organism evidence="7 8">
    <name type="scientific">Phytohabitans suffuscus</name>
    <dbReference type="NCBI Taxonomy" id="624315"/>
    <lineage>
        <taxon>Bacteria</taxon>
        <taxon>Bacillati</taxon>
        <taxon>Actinomycetota</taxon>
        <taxon>Actinomycetes</taxon>
        <taxon>Micromonosporales</taxon>
        <taxon>Micromonosporaceae</taxon>
    </lineage>
</organism>
<evidence type="ECO:0000256" key="1">
    <source>
        <dbReference type="ARBA" id="ARBA00004613"/>
    </source>
</evidence>
<dbReference type="InterPro" id="IPR050816">
    <property type="entry name" value="Flavin-dep_Halogenase_NPB"/>
</dbReference>
<dbReference type="PANTHER" id="PTHR43747:SF5">
    <property type="entry name" value="FAD-BINDING DOMAIN-CONTAINING PROTEIN"/>
    <property type="match status" value="1"/>
</dbReference>
<dbReference type="GO" id="GO:0005576">
    <property type="term" value="C:extracellular region"/>
    <property type="evidence" value="ECO:0007669"/>
    <property type="project" value="UniProtKB-SubCell"/>
</dbReference>
<dbReference type="PRINTS" id="PR00420">
    <property type="entry name" value="RNGMNOXGNASE"/>
</dbReference>
<dbReference type="Pfam" id="PF04820">
    <property type="entry name" value="Trp_halogenase"/>
    <property type="match status" value="2"/>
</dbReference>
<evidence type="ECO:0000256" key="4">
    <source>
        <dbReference type="ARBA" id="ARBA00023002"/>
    </source>
</evidence>
<dbReference type="InterPro" id="IPR006905">
    <property type="entry name" value="Flavin_halogenase"/>
</dbReference>
<dbReference type="PROSITE" id="PS00257">
    <property type="entry name" value="BOMBESIN"/>
    <property type="match status" value="1"/>
</dbReference>
<protein>
    <submittedName>
        <fullName evidence="7">Halogenase</fullName>
    </submittedName>
</protein>
<evidence type="ECO:0000256" key="5">
    <source>
        <dbReference type="ARBA" id="ARBA00023033"/>
    </source>
</evidence>
<keyword evidence="5" id="KW-0503">Monooxygenase</keyword>
<accession>A0A6F8YAP9</accession>
<dbReference type="KEGG" id="psuu:Psuf_005050"/>
<keyword evidence="3" id="KW-0027">Amidation</keyword>
<evidence type="ECO:0000256" key="2">
    <source>
        <dbReference type="ARBA" id="ARBA00022525"/>
    </source>
</evidence>
<comment type="similarity">
    <text evidence="6">Belongs to the flavin-dependent halogenase family. Bacterial tryptophan halogenase subfamily.</text>
</comment>
<reference evidence="7 8" key="2">
    <citation type="submission" date="2020-03" db="EMBL/GenBank/DDBJ databases">
        <authorList>
            <person name="Ichikawa N."/>
            <person name="Kimura A."/>
            <person name="Kitahashi Y."/>
            <person name="Uohara A."/>
        </authorList>
    </citation>
    <scope>NUCLEOTIDE SEQUENCE [LARGE SCALE GENOMIC DNA]</scope>
    <source>
        <strain evidence="7 8">NBRC 105367</strain>
    </source>
</reference>
<dbReference type="RefSeq" id="WP_173153341.1">
    <property type="nucleotide sequence ID" value="NZ_AP022871.1"/>
</dbReference>
<proteinExistence type="inferred from homology"/>
<name>A0A6F8YAP9_9ACTN</name>
<dbReference type="PANTHER" id="PTHR43747">
    <property type="entry name" value="FAD-BINDING PROTEIN"/>
    <property type="match status" value="1"/>
</dbReference>
<evidence type="ECO:0000256" key="3">
    <source>
        <dbReference type="ARBA" id="ARBA00022815"/>
    </source>
</evidence>
<dbReference type="GO" id="GO:0004497">
    <property type="term" value="F:monooxygenase activity"/>
    <property type="evidence" value="ECO:0007669"/>
    <property type="project" value="UniProtKB-KW"/>
</dbReference>